<evidence type="ECO:0000313" key="3">
    <source>
        <dbReference type="Proteomes" id="UP001057375"/>
    </source>
</evidence>
<feature type="region of interest" description="Disordered" evidence="1">
    <location>
        <begin position="468"/>
        <end position="489"/>
    </location>
</feature>
<dbReference type="EMBL" id="BQXS01012674">
    <property type="protein sequence ID" value="GKT26735.1"/>
    <property type="molecule type" value="Genomic_DNA"/>
</dbReference>
<feature type="compositionally biased region" description="Basic and acidic residues" evidence="1">
    <location>
        <begin position="1100"/>
        <end position="1126"/>
    </location>
</feature>
<gene>
    <name evidence="2" type="ORF">ADUPG1_013462</name>
</gene>
<feature type="compositionally biased region" description="Basic and acidic residues" evidence="1">
    <location>
        <begin position="1133"/>
        <end position="1143"/>
    </location>
</feature>
<evidence type="ECO:0000313" key="2">
    <source>
        <dbReference type="EMBL" id="GKT26735.1"/>
    </source>
</evidence>
<keyword evidence="3" id="KW-1185">Reference proteome</keyword>
<feature type="compositionally biased region" description="Basic residues" evidence="1">
    <location>
        <begin position="1029"/>
        <end position="1044"/>
    </location>
</feature>
<comment type="caution">
    <text evidence="2">The sequence shown here is derived from an EMBL/GenBank/DDBJ whole genome shotgun (WGS) entry which is preliminary data.</text>
</comment>
<name>A0ABQ5K324_9EUKA</name>
<feature type="region of interest" description="Disordered" evidence="1">
    <location>
        <begin position="1029"/>
        <end position="1257"/>
    </location>
</feature>
<dbReference type="Proteomes" id="UP001057375">
    <property type="component" value="Unassembled WGS sequence"/>
</dbReference>
<feature type="compositionally biased region" description="Basic and acidic residues" evidence="1">
    <location>
        <begin position="1045"/>
        <end position="1068"/>
    </location>
</feature>
<accession>A0ABQ5K324</accession>
<feature type="region of interest" description="Disordered" evidence="1">
    <location>
        <begin position="1"/>
        <end position="21"/>
    </location>
</feature>
<evidence type="ECO:0000256" key="1">
    <source>
        <dbReference type="SAM" id="MobiDB-lite"/>
    </source>
</evidence>
<feature type="compositionally biased region" description="Basic and acidic residues" evidence="1">
    <location>
        <begin position="1"/>
        <end position="19"/>
    </location>
</feature>
<feature type="compositionally biased region" description="Basic and acidic residues" evidence="1">
    <location>
        <begin position="1164"/>
        <end position="1187"/>
    </location>
</feature>
<proteinExistence type="predicted"/>
<protein>
    <submittedName>
        <fullName evidence="2">Uncharacterized protein</fullName>
    </submittedName>
</protein>
<sequence length="1257" mass="143217">MSFEKSNKGNGDSRWDKSCGEAQRTIRKQSTDFGQDLEATLMDLLFSEKSSLEIDNTHLKAVIYTLQRDALEDDIIHERIPPPPSLYMSDNAKKAYKELIQHSRNHFDAGDMLSSKKKYSKFELKEQFQDLGSLWHFLNHKDSKGSKIWNFRKADNLNVFLSQIQGVSHIIMRKNLNEYHKMLQRIANDCSIHSEYRPEFFDAEKITPDDELSLKDAYIQYSKGSDEFSILMQAYSNVKEALLSSFSLCQKTCDDIYQYVEKQVENPCFDPLVSFSEAQTILYDACLLEQELVKAISDSAYLKGPSVSLFTYSPSSEPNHKLSLAPFFQCRNHLLQLHNILGQIEMCLYRNYRHSVTLFHTIVQIFDLVESIEKRMNAEQEIYLMEEETVPEKGYPDKSESIEHQKGSNMYYKPLTGNPHPVQSETMHYGSIPGNPSFYDKSSYRSAFGHPSVQMAYPAILASTLVPASGPKHSSGPDSQESQRGKMNKQYSKHEKLGLLLVSESKILSRSSNLKLDAISSLLVPDSALKVLLSRPFSQLIDQSWGINLSPLTYRVPSYSVEKGWCEKEETDVLHGMFSLLDAVDDDSSIHMQLQEASLDVRSLITSADIRTIAPLSSDNNTAVYMDNIMHKERMCHCLMLPASSGWLREVEKRVRDRRIQLEMLEHSVRNEHSCWDGIDTTPAKRHGQHSPFVSLIPSSAYPSEFTAVNKASATSNQTDFAFLPSPTLSCVEGIFNGDFVLLEGKQAAFEREEELGIKPPGIYTCNGLYVRNISDDDAKEAIQARIRKEKEAMNKGKDAESSSESSVGHKTISKHVCSNYMCVRSISMLQKMKMRHHSSTSSLPPLSHPHKRSPIVPSKLDESHFYLIPSLLEELCLCLNDAQYYNDIVSCSSVAMKQLHVALEMSRSEFKGKECIQPFHTLTELTRALTCLIGELPGLDSFSLFHFVSPTRCKLARPPFRDHSSSWHSKRSASESDAQLEELLTSIHNQQQALCEIERGCWMMAWIAKEAERMATMCSEKLDRIHENKRKRSDFSHKNKRERKFPVEDKKERSRRFEEETRKEKGQSMDATPEIKSPTSREYVTRSKDAKKVVPNKDGGVESDSKKYPKRYQSEKEHEGKSIRYERKKGRPRYERKGDEKQPTLNKPKKTEPKPKSKPSQKKSVESILEKKTKDVHPEKRQTEKKKGPKPKTSGSSIRPGSNGKGKQTQDVRKGKESEKEPTKSDPKSSGKDSTSQSKPASSKLFEKKKTRGYKK</sequence>
<feature type="compositionally biased region" description="Basic and acidic residues" evidence="1">
    <location>
        <begin position="1084"/>
        <end position="1093"/>
    </location>
</feature>
<feature type="compositionally biased region" description="Basic and acidic residues" evidence="1">
    <location>
        <begin position="1209"/>
        <end position="1232"/>
    </location>
</feature>
<organism evidence="2 3">
    <name type="scientific">Aduncisulcus paluster</name>
    <dbReference type="NCBI Taxonomy" id="2918883"/>
    <lineage>
        <taxon>Eukaryota</taxon>
        <taxon>Metamonada</taxon>
        <taxon>Carpediemonas-like organisms</taxon>
        <taxon>Aduncisulcus</taxon>
    </lineage>
</organism>
<feature type="compositionally biased region" description="Polar residues" evidence="1">
    <location>
        <begin position="1233"/>
        <end position="1242"/>
    </location>
</feature>
<reference evidence="2" key="1">
    <citation type="submission" date="2022-03" db="EMBL/GenBank/DDBJ databases">
        <title>Draft genome sequence of Aduncisulcus paluster, a free-living microaerophilic Fornicata.</title>
        <authorList>
            <person name="Yuyama I."/>
            <person name="Kume K."/>
            <person name="Tamura T."/>
            <person name="Inagaki Y."/>
            <person name="Hashimoto T."/>
        </authorList>
    </citation>
    <scope>NUCLEOTIDE SEQUENCE</scope>
    <source>
        <strain evidence="2">NY0171</strain>
    </source>
</reference>
<feature type="compositionally biased region" description="Polar residues" evidence="1">
    <location>
        <begin position="1198"/>
        <end position="1208"/>
    </location>
</feature>
<feature type="compositionally biased region" description="Basic residues" evidence="1">
    <location>
        <begin position="1248"/>
        <end position="1257"/>
    </location>
</feature>